<keyword evidence="4" id="KW-1185">Reference proteome</keyword>
<dbReference type="SUPFAM" id="SSF54060">
    <property type="entry name" value="His-Me finger endonucleases"/>
    <property type="match status" value="1"/>
</dbReference>
<gene>
    <name evidence="3" type="ORF">E4L98_24995</name>
</gene>
<keyword evidence="3" id="KW-0378">Hydrolase</keyword>
<dbReference type="Pfam" id="PF13392">
    <property type="entry name" value="HNH_3"/>
    <property type="match status" value="1"/>
</dbReference>
<feature type="domain" description="HNH nuclease" evidence="2">
    <location>
        <begin position="60"/>
        <end position="102"/>
    </location>
</feature>
<keyword evidence="3" id="KW-0540">Nuclease</keyword>
<dbReference type="GO" id="GO:0016788">
    <property type="term" value="F:hydrolase activity, acting on ester bonds"/>
    <property type="evidence" value="ECO:0007669"/>
    <property type="project" value="InterPro"/>
</dbReference>
<dbReference type="Proteomes" id="UP000297729">
    <property type="component" value="Unassembled WGS sequence"/>
</dbReference>
<protein>
    <submittedName>
        <fullName evidence="3">HNH endonuclease</fullName>
    </submittedName>
</protein>
<dbReference type="EMBL" id="SPVG01000245">
    <property type="protein sequence ID" value="TFW16013.1"/>
    <property type="molecule type" value="Genomic_DNA"/>
</dbReference>
<proteinExistence type="predicted"/>
<dbReference type="OrthoDB" id="6631788at2"/>
<name>A0A4Y9S8E5_9BURK</name>
<evidence type="ECO:0000259" key="1">
    <source>
        <dbReference type="Pfam" id="PF07463"/>
    </source>
</evidence>
<organism evidence="3 4">
    <name type="scientific">Duganella callida</name>
    <dbReference type="NCBI Taxonomy" id="2561932"/>
    <lineage>
        <taxon>Bacteria</taxon>
        <taxon>Pseudomonadati</taxon>
        <taxon>Pseudomonadota</taxon>
        <taxon>Betaproteobacteria</taxon>
        <taxon>Burkholderiales</taxon>
        <taxon>Oxalobacteraceae</taxon>
        <taxon>Telluria group</taxon>
        <taxon>Duganella</taxon>
    </lineage>
</organism>
<dbReference type="Pfam" id="PF07463">
    <property type="entry name" value="NUMOD4"/>
    <property type="match status" value="1"/>
</dbReference>
<dbReference type="InterPro" id="IPR010902">
    <property type="entry name" value="NUMOD4"/>
</dbReference>
<evidence type="ECO:0000313" key="3">
    <source>
        <dbReference type="EMBL" id="TFW16013.1"/>
    </source>
</evidence>
<dbReference type="InterPro" id="IPR044925">
    <property type="entry name" value="His-Me_finger_sf"/>
</dbReference>
<feature type="domain" description="NUMOD4" evidence="1">
    <location>
        <begin position="2"/>
        <end position="49"/>
    </location>
</feature>
<dbReference type="AlphaFoldDB" id="A0A4Y9S8E5"/>
<reference evidence="3 4" key="1">
    <citation type="submission" date="2019-03" db="EMBL/GenBank/DDBJ databases">
        <title>Draft Genome Sequence of Duganella callidus sp. nov., a Novel Duganella Species Isolated from Cultivated Soil.</title>
        <authorList>
            <person name="Raths R."/>
            <person name="Peta V."/>
            <person name="Bucking H."/>
        </authorList>
    </citation>
    <scope>NUCLEOTIDE SEQUENCE [LARGE SCALE GENOMIC DNA]</scope>
    <source>
        <strain evidence="3 4">DN04</strain>
    </source>
</reference>
<sequence>MEEWRVAPGWPNYAVSSHGRVKRLTTRNSGVAGAILASFLVCGYPSVNLSAPGTRKSVRIHRLVAEAFLEQPQGATEVNHIDASRDNNHVANLEWVTASGNRLHAYSYGKLRAAGESNGYSKLTEHAVAAIRGAGAEEMLARQFGVSVRTVRDVRARRTWNHI</sequence>
<dbReference type="Gene3D" id="3.90.75.20">
    <property type="match status" value="1"/>
</dbReference>
<evidence type="ECO:0000259" key="2">
    <source>
        <dbReference type="Pfam" id="PF13392"/>
    </source>
</evidence>
<accession>A0A4Y9S8E5</accession>
<evidence type="ECO:0000313" key="4">
    <source>
        <dbReference type="Proteomes" id="UP000297729"/>
    </source>
</evidence>
<comment type="caution">
    <text evidence="3">The sequence shown here is derived from an EMBL/GenBank/DDBJ whole genome shotgun (WGS) entry which is preliminary data.</text>
</comment>
<dbReference type="InterPro" id="IPR003615">
    <property type="entry name" value="HNH_nuc"/>
</dbReference>
<dbReference type="GO" id="GO:0004519">
    <property type="term" value="F:endonuclease activity"/>
    <property type="evidence" value="ECO:0007669"/>
    <property type="project" value="UniProtKB-KW"/>
</dbReference>
<keyword evidence="3" id="KW-0255">Endonuclease</keyword>